<accession>A0ABX0UKT1</accession>
<evidence type="ECO:0000313" key="2">
    <source>
        <dbReference type="EMBL" id="NIJ52215.1"/>
    </source>
</evidence>
<organism evidence="2 3">
    <name type="scientific">Dyadobacter arcticus</name>
    <dbReference type="NCBI Taxonomy" id="1078754"/>
    <lineage>
        <taxon>Bacteria</taxon>
        <taxon>Pseudomonadati</taxon>
        <taxon>Bacteroidota</taxon>
        <taxon>Cytophagia</taxon>
        <taxon>Cytophagales</taxon>
        <taxon>Spirosomataceae</taxon>
        <taxon>Dyadobacter</taxon>
    </lineage>
</organism>
<keyword evidence="3" id="KW-1185">Reference proteome</keyword>
<name>A0ABX0UKT1_9BACT</name>
<comment type="caution">
    <text evidence="2">The sequence shown here is derived from an EMBL/GenBank/DDBJ whole genome shotgun (WGS) entry which is preliminary data.</text>
</comment>
<sequence length="183" mass="21181">MKMTTLKALVMFIWMICLSRFLHAQDLSPKRKFEAVDKRSSKRMDFEEWVQEGLSNGRAKPCEPTFGYFIFKVKNSGEVDSLQYFGTLEKTVSKHILNRIRQSKGGWITKGKADQSKYEWFLYPFFDFGNERYTTSNCSPEEKAKQKLLLEVEANLAMVWVMTMGKNISLINTSKNGGGYIKL</sequence>
<reference evidence="2 3" key="1">
    <citation type="submission" date="2020-03" db="EMBL/GenBank/DDBJ databases">
        <title>Genomic Encyclopedia of Type Strains, Phase IV (KMG-IV): sequencing the most valuable type-strain genomes for metagenomic binning, comparative biology and taxonomic classification.</title>
        <authorList>
            <person name="Goeker M."/>
        </authorList>
    </citation>
    <scope>NUCLEOTIDE SEQUENCE [LARGE SCALE GENOMIC DNA]</scope>
    <source>
        <strain evidence="2 3">DSM 102865</strain>
    </source>
</reference>
<protein>
    <submittedName>
        <fullName evidence="2">Uncharacterized protein</fullName>
    </submittedName>
</protein>
<dbReference type="Proteomes" id="UP001179181">
    <property type="component" value="Unassembled WGS sequence"/>
</dbReference>
<feature type="chain" id="PRO_5046482364" evidence="1">
    <location>
        <begin position="25"/>
        <end position="183"/>
    </location>
</feature>
<keyword evidence="1" id="KW-0732">Signal</keyword>
<evidence type="ECO:0000256" key="1">
    <source>
        <dbReference type="SAM" id="SignalP"/>
    </source>
</evidence>
<evidence type="ECO:0000313" key="3">
    <source>
        <dbReference type="Proteomes" id="UP001179181"/>
    </source>
</evidence>
<dbReference type="RefSeq" id="WP_167268367.1">
    <property type="nucleotide sequence ID" value="NZ_JAASQJ010000001.1"/>
</dbReference>
<dbReference type="EMBL" id="JAASQJ010000001">
    <property type="protein sequence ID" value="NIJ52215.1"/>
    <property type="molecule type" value="Genomic_DNA"/>
</dbReference>
<proteinExistence type="predicted"/>
<feature type="signal peptide" evidence="1">
    <location>
        <begin position="1"/>
        <end position="24"/>
    </location>
</feature>
<gene>
    <name evidence="2" type="ORF">FHS68_001371</name>
</gene>